<organism evidence="9 10">
    <name type="scientific">Aminipila luticellarii</name>
    <dbReference type="NCBI Taxonomy" id="2507160"/>
    <lineage>
        <taxon>Bacteria</taxon>
        <taxon>Bacillati</taxon>
        <taxon>Bacillota</taxon>
        <taxon>Clostridia</taxon>
        <taxon>Peptostreptococcales</taxon>
        <taxon>Anaerovoracaceae</taxon>
        <taxon>Aminipila</taxon>
    </lineage>
</organism>
<dbReference type="Proteomes" id="UP000287601">
    <property type="component" value="Chromosome"/>
</dbReference>
<accession>A0A410PTV3</accession>
<dbReference type="PANTHER" id="PTHR36925">
    <property type="entry name" value="COBALT-PRECORRIN-6A REDUCTASE"/>
    <property type="match status" value="1"/>
</dbReference>
<dbReference type="InterPro" id="IPR036291">
    <property type="entry name" value="NAD(P)-bd_dom_sf"/>
</dbReference>
<comment type="catalytic activity">
    <reaction evidence="8">
        <text>precorrin-2 + NAD(+) = sirohydrochlorin + NADH + 2 H(+)</text>
        <dbReference type="Rhea" id="RHEA:15613"/>
        <dbReference type="ChEBI" id="CHEBI:15378"/>
        <dbReference type="ChEBI" id="CHEBI:57540"/>
        <dbReference type="ChEBI" id="CHEBI:57945"/>
        <dbReference type="ChEBI" id="CHEBI:58351"/>
        <dbReference type="ChEBI" id="CHEBI:58827"/>
        <dbReference type="EC" id="1.3.1.76"/>
    </reaction>
</comment>
<dbReference type="PROSITE" id="PS51014">
    <property type="entry name" value="COBK_CBIJ"/>
    <property type="match status" value="1"/>
</dbReference>
<gene>
    <name evidence="9" type="primary">cobK</name>
    <name evidence="9" type="ORF">EQM06_03675</name>
</gene>
<evidence type="ECO:0000256" key="3">
    <source>
        <dbReference type="ARBA" id="ARBA00012400"/>
    </source>
</evidence>
<keyword evidence="10" id="KW-1185">Reference proteome</keyword>
<keyword evidence="6" id="KW-0520">NAD</keyword>
<dbReference type="Pfam" id="PF02571">
    <property type="entry name" value="CbiJ"/>
    <property type="match status" value="1"/>
</dbReference>
<evidence type="ECO:0000313" key="9">
    <source>
        <dbReference type="EMBL" id="QAT42401.1"/>
    </source>
</evidence>
<keyword evidence="5 9" id="KW-0560">Oxidoreductase</keyword>
<dbReference type="InterPro" id="IPR006367">
    <property type="entry name" value="Sirohaem_synthase_N"/>
</dbReference>
<dbReference type="NCBIfam" id="TIGR00715">
    <property type="entry name" value="precor6x_red"/>
    <property type="match status" value="1"/>
</dbReference>
<comment type="pathway">
    <text evidence="2">Porphyrin-containing compound metabolism; siroheme biosynthesis; sirohydrochlorin from precorrin-2: step 1/1.</text>
</comment>
<dbReference type="GO" id="GO:0016994">
    <property type="term" value="F:precorrin-6A reductase activity"/>
    <property type="evidence" value="ECO:0007669"/>
    <property type="project" value="InterPro"/>
</dbReference>
<dbReference type="RefSeq" id="WP_128745051.1">
    <property type="nucleotide sequence ID" value="NZ_CP035281.1"/>
</dbReference>
<dbReference type="UniPathway" id="UPA00262">
    <property type="reaction ID" value="UER00222"/>
</dbReference>
<protein>
    <recommendedName>
        <fullName evidence="3">precorrin-2 dehydrogenase</fullName>
        <ecNumber evidence="3">1.3.1.76</ecNumber>
    </recommendedName>
</protein>
<dbReference type="EC" id="1.3.1.76" evidence="3"/>
<dbReference type="UniPathway" id="UPA00148"/>
<sequence>MKILVFAGTTEGRLLIEALLNMNKLFVCACVATEYGKEILEHEPAENFEIKTGRLTGEEMESLIAQGFDWVVDATHPYATVVTENIKEACEKTKARYIRLLREKTNFGSDCVFVENTAAAADYLNTTTGNILLTTGSKELESYTSIYNYKERLYARVLPMEQVLAGCSALGLSGRHLICMQGPFSQELNKAMLEQLDCTYMVTKDTGTEGGAYEKYQAAKAAGATLVVVGRAKQEAGLSLTQVIETVTGELKEPEPAEWFPMFVNINDRNIAVIGAGKIARRRIETLLKFSCNLRIVSKEIPEEIKQLVQNYRNRNERAGQNRSVELLEKEFEIADLAGADLVLAATNDRKLNQHIGIQCRERGMLINVADAKEECDFYFPGVIMQGSLIAGVTAQGKSHSLAKKGSDAIRHAWKNIE</sequence>
<evidence type="ECO:0000256" key="5">
    <source>
        <dbReference type="ARBA" id="ARBA00023002"/>
    </source>
</evidence>
<evidence type="ECO:0000313" key="10">
    <source>
        <dbReference type="Proteomes" id="UP000287601"/>
    </source>
</evidence>
<evidence type="ECO:0000256" key="2">
    <source>
        <dbReference type="ARBA" id="ARBA00005010"/>
    </source>
</evidence>
<dbReference type="AlphaFoldDB" id="A0A410PTV3"/>
<dbReference type="InterPro" id="IPR003723">
    <property type="entry name" value="Precorrin-6x_reduct"/>
</dbReference>
<name>A0A410PTV3_9FIRM</name>
<evidence type="ECO:0000256" key="6">
    <source>
        <dbReference type="ARBA" id="ARBA00023027"/>
    </source>
</evidence>
<evidence type="ECO:0000256" key="4">
    <source>
        <dbReference type="ARBA" id="ARBA00022573"/>
    </source>
</evidence>
<evidence type="ECO:0000256" key="7">
    <source>
        <dbReference type="ARBA" id="ARBA00023244"/>
    </source>
</evidence>
<evidence type="ECO:0000256" key="1">
    <source>
        <dbReference type="ARBA" id="ARBA00004953"/>
    </source>
</evidence>
<dbReference type="OrthoDB" id="9780707at2"/>
<dbReference type="GO" id="GO:0043115">
    <property type="term" value="F:precorrin-2 dehydrogenase activity"/>
    <property type="evidence" value="ECO:0007669"/>
    <property type="project" value="UniProtKB-EC"/>
</dbReference>
<dbReference type="SUPFAM" id="SSF51735">
    <property type="entry name" value="NAD(P)-binding Rossmann-fold domains"/>
    <property type="match status" value="1"/>
</dbReference>
<dbReference type="PANTHER" id="PTHR36925:SF1">
    <property type="entry name" value="COBALT-PRECORRIN-6A REDUCTASE"/>
    <property type="match status" value="1"/>
</dbReference>
<dbReference type="EMBL" id="CP035281">
    <property type="protein sequence ID" value="QAT42401.1"/>
    <property type="molecule type" value="Genomic_DNA"/>
</dbReference>
<dbReference type="NCBIfam" id="TIGR01470">
    <property type="entry name" value="cysG_Nterm"/>
    <property type="match status" value="1"/>
</dbReference>
<reference evidence="9 10" key="1">
    <citation type="submission" date="2019-01" db="EMBL/GenBank/DDBJ databases">
        <title>Draft genomes of a novel of Aminipila strains.</title>
        <authorList>
            <person name="Ma S."/>
        </authorList>
    </citation>
    <scope>NUCLEOTIDE SEQUENCE [LARGE SCALE GENOMIC DNA]</scope>
    <source>
        <strain evidence="10">JN-39</strain>
    </source>
</reference>
<dbReference type="KEGG" id="amij:EQM06_03675"/>
<comment type="pathway">
    <text evidence="1">Cofactor biosynthesis; adenosylcobalamin biosynthesis.</text>
</comment>
<proteinExistence type="predicted"/>
<evidence type="ECO:0000256" key="8">
    <source>
        <dbReference type="ARBA" id="ARBA00047561"/>
    </source>
</evidence>
<keyword evidence="4" id="KW-0169">Cobalamin biosynthesis</keyword>
<dbReference type="Gene3D" id="3.40.50.720">
    <property type="entry name" value="NAD(P)-binding Rossmann-like Domain"/>
    <property type="match status" value="1"/>
</dbReference>
<keyword evidence="7" id="KW-0627">Porphyrin biosynthesis</keyword>
<dbReference type="Pfam" id="PF13241">
    <property type="entry name" value="NAD_binding_7"/>
    <property type="match status" value="1"/>
</dbReference>
<dbReference type="GO" id="GO:0019354">
    <property type="term" value="P:siroheme biosynthetic process"/>
    <property type="evidence" value="ECO:0007669"/>
    <property type="project" value="UniProtKB-UniPathway"/>
</dbReference>
<dbReference type="GO" id="GO:0009236">
    <property type="term" value="P:cobalamin biosynthetic process"/>
    <property type="evidence" value="ECO:0007669"/>
    <property type="project" value="UniProtKB-UniPathway"/>
</dbReference>